<keyword evidence="1" id="KW-0808">Transferase</keyword>
<evidence type="ECO:0000313" key="5">
    <source>
        <dbReference type="Proteomes" id="UP001500782"/>
    </source>
</evidence>
<accession>A0ABP3G416</accession>
<protein>
    <submittedName>
        <fullName evidence="4">Nucleotidyltransferase domain-containing protein</fullName>
    </submittedName>
</protein>
<dbReference type="Gene3D" id="3.30.460.10">
    <property type="entry name" value="Beta Polymerase, domain 2"/>
    <property type="match status" value="1"/>
</dbReference>
<reference evidence="5" key="1">
    <citation type="journal article" date="2019" name="Int. J. Syst. Evol. Microbiol.">
        <title>The Global Catalogue of Microorganisms (GCM) 10K type strain sequencing project: providing services to taxonomists for standard genome sequencing and annotation.</title>
        <authorList>
            <consortium name="The Broad Institute Genomics Platform"/>
            <consortium name="The Broad Institute Genome Sequencing Center for Infectious Disease"/>
            <person name="Wu L."/>
            <person name="Ma J."/>
        </authorList>
    </citation>
    <scope>NUCLEOTIDE SEQUENCE [LARGE SCALE GENOMIC DNA]</scope>
    <source>
        <strain evidence="5">JCM 9731</strain>
    </source>
</reference>
<evidence type="ECO:0000259" key="2">
    <source>
        <dbReference type="Pfam" id="PF13427"/>
    </source>
</evidence>
<keyword evidence="5" id="KW-1185">Reference proteome</keyword>
<feature type="domain" description="Polymerase beta nucleotidyltransferase" evidence="3">
    <location>
        <begin position="24"/>
        <end position="94"/>
    </location>
</feature>
<dbReference type="InterPro" id="IPR025184">
    <property type="entry name" value="AadA_C"/>
</dbReference>
<organism evidence="4 5">
    <name type="scientific">Bacillus carboniphilus</name>
    <dbReference type="NCBI Taxonomy" id="86663"/>
    <lineage>
        <taxon>Bacteria</taxon>
        <taxon>Bacillati</taxon>
        <taxon>Bacillota</taxon>
        <taxon>Bacilli</taxon>
        <taxon>Bacillales</taxon>
        <taxon>Bacillaceae</taxon>
        <taxon>Bacillus</taxon>
    </lineage>
</organism>
<evidence type="ECO:0000259" key="3">
    <source>
        <dbReference type="Pfam" id="PF18765"/>
    </source>
</evidence>
<dbReference type="InterPro" id="IPR041633">
    <property type="entry name" value="Polbeta"/>
</dbReference>
<sequence length="263" mass="30464">MEIPFQLQNLLQEYTKLVVEGLGEKVHGVYVYGSIALGGYEESNSDIDFITILNDQPDDINFKRMVEIHQNLQEKFEIAKKMDGSYIQKADIGLLNDKLSPYPFVNDGVIRKGHWDINYVTWWVLKTKGITLYGPSIREMDIPVSWDHVEETMNYNIHQYWKKRIERVDSSIDDVDVADSVLTLCRIYFTLTGKIIIPKVKAGESLLEREEFREWSSVIREAIRIRKGNNQVSEISSKQARVEKVVQFVSHMIDTCSKIVTSR</sequence>
<evidence type="ECO:0000313" key="4">
    <source>
        <dbReference type="EMBL" id="GAA0335226.1"/>
    </source>
</evidence>
<proteinExistence type="predicted"/>
<dbReference type="RefSeq" id="WP_343799986.1">
    <property type="nucleotide sequence ID" value="NZ_BAAADJ010000024.1"/>
</dbReference>
<comment type="caution">
    <text evidence="4">The sequence shown here is derived from an EMBL/GenBank/DDBJ whole genome shotgun (WGS) entry which is preliminary data.</text>
</comment>
<dbReference type="Pfam" id="PF18765">
    <property type="entry name" value="Polbeta"/>
    <property type="match status" value="1"/>
</dbReference>
<dbReference type="Pfam" id="PF13427">
    <property type="entry name" value="AadA_C"/>
    <property type="match status" value="1"/>
</dbReference>
<dbReference type="InterPro" id="IPR043519">
    <property type="entry name" value="NT_sf"/>
</dbReference>
<dbReference type="CDD" id="cd05403">
    <property type="entry name" value="NT_KNTase_like"/>
    <property type="match status" value="1"/>
</dbReference>
<dbReference type="SUPFAM" id="SSF81301">
    <property type="entry name" value="Nucleotidyltransferase"/>
    <property type="match status" value="1"/>
</dbReference>
<evidence type="ECO:0000256" key="1">
    <source>
        <dbReference type="ARBA" id="ARBA00022679"/>
    </source>
</evidence>
<dbReference type="Proteomes" id="UP001500782">
    <property type="component" value="Unassembled WGS sequence"/>
</dbReference>
<name>A0ABP3G416_9BACI</name>
<feature type="domain" description="Adenylyltransferase AadA C-terminal" evidence="2">
    <location>
        <begin position="162"/>
        <end position="250"/>
    </location>
</feature>
<dbReference type="EMBL" id="BAAADJ010000024">
    <property type="protein sequence ID" value="GAA0335226.1"/>
    <property type="molecule type" value="Genomic_DNA"/>
</dbReference>
<gene>
    <name evidence="4" type="ORF">GCM10008967_27590</name>
</gene>